<proteinExistence type="inferred from homology"/>
<dbReference type="InterPro" id="IPR012340">
    <property type="entry name" value="NA-bd_OB-fold"/>
</dbReference>
<dbReference type="GO" id="GO:0005524">
    <property type="term" value="F:ATP binding"/>
    <property type="evidence" value="ECO:0007669"/>
    <property type="project" value="InterPro"/>
</dbReference>
<dbReference type="Gene3D" id="1.10.8.10">
    <property type="entry name" value="DNA helicase RuvA subunit, C-terminal domain"/>
    <property type="match status" value="1"/>
</dbReference>
<dbReference type="SMART" id="SM00278">
    <property type="entry name" value="HhH1"/>
    <property type="match status" value="2"/>
</dbReference>
<dbReference type="Pfam" id="PF01330">
    <property type="entry name" value="RuvA_N"/>
    <property type="match status" value="1"/>
</dbReference>
<dbReference type="CDD" id="cd14332">
    <property type="entry name" value="UBA_RuvA_C"/>
    <property type="match status" value="1"/>
</dbReference>
<feature type="domain" description="Helix-hairpin-helix DNA-binding motif class 1" evidence="5">
    <location>
        <begin position="108"/>
        <end position="127"/>
    </location>
</feature>
<dbReference type="GO" id="GO:0009378">
    <property type="term" value="F:four-way junction helicase activity"/>
    <property type="evidence" value="ECO:0007669"/>
    <property type="project" value="InterPro"/>
</dbReference>
<evidence type="ECO:0000313" key="7">
    <source>
        <dbReference type="EMBL" id="CAB5068383.1"/>
    </source>
</evidence>
<dbReference type="InterPro" id="IPR013849">
    <property type="entry name" value="DNA_helicase_Holl-junc_RuvA_I"/>
</dbReference>
<dbReference type="GO" id="GO:0006310">
    <property type="term" value="P:DNA recombination"/>
    <property type="evidence" value="ECO:0007669"/>
    <property type="project" value="InterPro"/>
</dbReference>
<organism evidence="7">
    <name type="scientific">freshwater metagenome</name>
    <dbReference type="NCBI Taxonomy" id="449393"/>
    <lineage>
        <taxon>unclassified sequences</taxon>
        <taxon>metagenomes</taxon>
        <taxon>ecological metagenomes</taxon>
    </lineage>
</organism>
<dbReference type="GO" id="GO:0003677">
    <property type="term" value="F:DNA binding"/>
    <property type="evidence" value="ECO:0007669"/>
    <property type="project" value="UniProtKB-KW"/>
</dbReference>
<accession>A0A6J7UQZ6</accession>
<dbReference type="InterPro" id="IPR000085">
    <property type="entry name" value="RuvA"/>
</dbReference>
<dbReference type="AlphaFoldDB" id="A0A6J7UQZ6"/>
<keyword evidence="3" id="KW-0238">DNA-binding</keyword>
<dbReference type="SUPFAM" id="SSF50249">
    <property type="entry name" value="Nucleic acid-binding proteins"/>
    <property type="match status" value="1"/>
</dbReference>
<dbReference type="EMBL" id="CAEZYY010000002">
    <property type="protein sequence ID" value="CAB4740008.1"/>
    <property type="molecule type" value="Genomic_DNA"/>
</dbReference>
<dbReference type="SUPFAM" id="SSF47781">
    <property type="entry name" value="RuvA domain 2-like"/>
    <property type="match status" value="1"/>
</dbReference>
<dbReference type="HAMAP" id="MF_00031">
    <property type="entry name" value="DNA_HJ_migration_RuvA"/>
    <property type="match status" value="1"/>
</dbReference>
<dbReference type="InterPro" id="IPR011114">
    <property type="entry name" value="RuvA_C"/>
</dbReference>
<dbReference type="Pfam" id="PF07499">
    <property type="entry name" value="RuvA_C"/>
    <property type="match status" value="1"/>
</dbReference>
<dbReference type="InterPro" id="IPR003583">
    <property type="entry name" value="Hlx-hairpin-Hlx_DNA-bd_motif"/>
</dbReference>
<dbReference type="GO" id="GO:0009379">
    <property type="term" value="C:Holliday junction helicase complex"/>
    <property type="evidence" value="ECO:0007669"/>
    <property type="project" value="InterPro"/>
</dbReference>
<evidence type="ECO:0000313" key="6">
    <source>
        <dbReference type="EMBL" id="CAB4740008.1"/>
    </source>
</evidence>
<keyword evidence="2" id="KW-0227">DNA damage</keyword>
<protein>
    <submittedName>
        <fullName evidence="7">Unannotated protein</fullName>
    </submittedName>
</protein>
<feature type="domain" description="Helix-hairpin-helix DNA-binding motif class 1" evidence="5">
    <location>
        <begin position="73"/>
        <end position="92"/>
    </location>
</feature>
<dbReference type="SUPFAM" id="SSF46929">
    <property type="entry name" value="DNA helicase RuvA subunit, C-terminal domain"/>
    <property type="match status" value="1"/>
</dbReference>
<evidence type="ECO:0000259" key="5">
    <source>
        <dbReference type="SMART" id="SM00278"/>
    </source>
</evidence>
<sequence>MIGSLRGTVLERTGESEVLLEVAGVGYRVLVSPRVLGELEPTTAAFLYVHHHVREDAELLYGFVGRDERITFELLLKANGVGPALAMAILATHTPSALRDIVATADVGSLCLVPGVGKKTAERLLIELRNRLDLPDGVVASLTVPGVGGSGAAGDVREALAQLGYSSEEIREAMREIPVGADASTMLREALRLLGVRRA</sequence>
<keyword evidence="4" id="KW-0234">DNA repair</keyword>
<dbReference type="InterPro" id="IPR036267">
    <property type="entry name" value="RuvA_C_sf"/>
</dbReference>
<evidence type="ECO:0000256" key="2">
    <source>
        <dbReference type="ARBA" id="ARBA00022763"/>
    </source>
</evidence>
<gene>
    <name evidence="6" type="ORF">UFOPK2806_00306</name>
    <name evidence="7" type="ORF">UFOPK4306_02381</name>
</gene>
<dbReference type="GO" id="GO:0006281">
    <property type="term" value="P:DNA repair"/>
    <property type="evidence" value="ECO:0007669"/>
    <property type="project" value="UniProtKB-KW"/>
</dbReference>
<dbReference type="Gene3D" id="2.40.50.140">
    <property type="entry name" value="Nucleic acid-binding proteins"/>
    <property type="match status" value="1"/>
</dbReference>
<dbReference type="NCBIfam" id="TIGR00084">
    <property type="entry name" value="ruvA"/>
    <property type="match status" value="1"/>
</dbReference>
<reference evidence="7" key="1">
    <citation type="submission" date="2020-05" db="EMBL/GenBank/DDBJ databases">
        <authorList>
            <person name="Chiriac C."/>
            <person name="Salcher M."/>
            <person name="Ghai R."/>
            <person name="Kavagutti S V."/>
        </authorList>
    </citation>
    <scope>NUCLEOTIDE SEQUENCE</scope>
</reference>
<evidence type="ECO:0000256" key="1">
    <source>
        <dbReference type="ARBA" id="ARBA00022490"/>
    </source>
</evidence>
<name>A0A6J7UQZ6_9ZZZZ</name>
<dbReference type="Gene3D" id="1.10.150.20">
    <property type="entry name" value="5' to 3' exonuclease, C-terminal subdomain"/>
    <property type="match status" value="1"/>
</dbReference>
<dbReference type="Pfam" id="PF14520">
    <property type="entry name" value="HHH_5"/>
    <property type="match status" value="1"/>
</dbReference>
<dbReference type="InterPro" id="IPR010994">
    <property type="entry name" value="RuvA_2-like"/>
</dbReference>
<keyword evidence="1" id="KW-0963">Cytoplasm</keyword>
<evidence type="ECO:0000256" key="3">
    <source>
        <dbReference type="ARBA" id="ARBA00023125"/>
    </source>
</evidence>
<dbReference type="EMBL" id="CAFBQP010000140">
    <property type="protein sequence ID" value="CAB5068383.1"/>
    <property type="molecule type" value="Genomic_DNA"/>
</dbReference>
<evidence type="ECO:0000256" key="4">
    <source>
        <dbReference type="ARBA" id="ARBA00023204"/>
    </source>
</evidence>